<dbReference type="InterPro" id="IPR039647">
    <property type="entry name" value="EF_hand_pair_protein_CML-like"/>
</dbReference>
<dbReference type="EMBL" id="JAAGAX010000014">
    <property type="protein sequence ID" value="KAF2293042.1"/>
    <property type="molecule type" value="Genomic_DNA"/>
</dbReference>
<evidence type="ECO:0000313" key="5">
    <source>
        <dbReference type="EMBL" id="KAF2293042.1"/>
    </source>
</evidence>
<evidence type="ECO:0000256" key="3">
    <source>
        <dbReference type="ARBA" id="ARBA00022837"/>
    </source>
</evidence>
<evidence type="ECO:0000313" key="6">
    <source>
        <dbReference type="Proteomes" id="UP000467840"/>
    </source>
</evidence>
<sequence length="89" mass="10060">MSPKRLSWTRMDQAERERIFKRFDLNGDGKISAAELGECLKTIGTVTAEDIQRMMTEIDTDGDGFISYEEFTQFAKANSGLMKDVSKSN</sequence>
<keyword evidence="6" id="KW-1185">Reference proteome</keyword>
<dbReference type="AlphaFoldDB" id="A0A6A6KVK3"/>
<gene>
    <name evidence="5" type="ORF">GH714_035629</name>
</gene>
<protein>
    <recommendedName>
        <fullName evidence="4">EF-hand domain-containing protein</fullName>
    </recommendedName>
</protein>
<dbReference type="PANTHER" id="PTHR10891">
    <property type="entry name" value="EF-HAND CALCIUM-BINDING DOMAIN CONTAINING PROTEIN"/>
    <property type="match status" value="1"/>
</dbReference>
<feature type="domain" description="EF-hand" evidence="4">
    <location>
        <begin position="49"/>
        <end position="81"/>
    </location>
</feature>
<dbReference type="InterPro" id="IPR002048">
    <property type="entry name" value="EF_hand_dom"/>
</dbReference>
<dbReference type="InterPro" id="IPR018247">
    <property type="entry name" value="EF_Hand_1_Ca_BS"/>
</dbReference>
<dbReference type="PROSITE" id="PS50222">
    <property type="entry name" value="EF_HAND_2"/>
    <property type="match status" value="2"/>
</dbReference>
<dbReference type="SUPFAM" id="SSF47473">
    <property type="entry name" value="EF-hand"/>
    <property type="match status" value="1"/>
</dbReference>
<accession>A0A6A6KVK3</accession>
<comment type="caution">
    <text evidence="5">The sequence shown here is derived from an EMBL/GenBank/DDBJ whole genome shotgun (WGS) entry which is preliminary data.</text>
</comment>
<dbReference type="Pfam" id="PF13499">
    <property type="entry name" value="EF-hand_7"/>
    <property type="match status" value="1"/>
</dbReference>
<dbReference type="Proteomes" id="UP000467840">
    <property type="component" value="Chromosome 13"/>
</dbReference>
<dbReference type="SMART" id="SM00054">
    <property type="entry name" value="EFh"/>
    <property type="match status" value="2"/>
</dbReference>
<dbReference type="Gene3D" id="1.10.238.10">
    <property type="entry name" value="EF-hand"/>
    <property type="match status" value="1"/>
</dbReference>
<keyword evidence="3" id="KW-0106">Calcium</keyword>
<name>A0A6A6KVK3_HEVBR</name>
<organism evidence="5 6">
    <name type="scientific">Hevea brasiliensis</name>
    <name type="common">Para rubber tree</name>
    <name type="synonym">Siphonia brasiliensis</name>
    <dbReference type="NCBI Taxonomy" id="3981"/>
    <lineage>
        <taxon>Eukaryota</taxon>
        <taxon>Viridiplantae</taxon>
        <taxon>Streptophyta</taxon>
        <taxon>Embryophyta</taxon>
        <taxon>Tracheophyta</taxon>
        <taxon>Spermatophyta</taxon>
        <taxon>Magnoliopsida</taxon>
        <taxon>eudicotyledons</taxon>
        <taxon>Gunneridae</taxon>
        <taxon>Pentapetalae</taxon>
        <taxon>rosids</taxon>
        <taxon>fabids</taxon>
        <taxon>Malpighiales</taxon>
        <taxon>Euphorbiaceae</taxon>
        <taxon>Crotonoideae</taxon>
        <taxon>Micrandreae</taxon>
        <taxon>Hevea</taxon>
    </lineage>
</organism>
<evidence type="ECO:0000256" key="2">
    <source>
        <dbReference type="ARBA" id="ARBA00022737"/>
    </source>
</evidence>
<keyword evidence="1" id="KW-0479">Metal-binding</keyword>
<dbReference type="CDD" id="cd00051">
    <property type="entry name" value="EFh"/>
    <property type="match status" value="1"/>
</dbReference>
<keyword evidence="2" id="KW-0677">Repeat</keyword>
<feature type="domain" description="EF-hand" evidence="4">
    <location>
        <begin position="11"/>
        <end position="46"/>
    </location>
</feature>
<dbReference type="PROSITE" id="PS00018">
    <property type="entry name" value="EF_HAND_1"/>
    <property type="match status" value="2"/>
</dbReference>
<dbReference type="GO" id="GO:0005509">
    <property type="term" value="F:calcium ion binding"/>
    <property type="evidence" value="ECO:0007669"/>
    <property type="project" value="InterPro"/>
</dbReference>
<dbReference type="FunFam" id="1.10.238.10:FF:000003">
    <property type="entry name" value="Calmodulin A"/>
    <property type="match status" value="1"/>
</dbReference>
<proteinExistence type="predicted"/>
<evidence type="ECO:0000259" key="4">
    <source>
        <dbReference type="PROSITE" id="PS50222"/>
    </source>
</evidence>
<evidence type="ECO:0000256" key="1">
    <source>
        <dbReference type="ARBA" id="ARBA00022723"/>
    </source>
</evidence>
<reference evidence="5 6" key="1">
    <citation type="journal article" date="2020" name="Mol. Plant">
        <title>The Chromosome-Based Rubber Tree Genome Provides New Insights into Spurge Genome Evolution and Rubber Biosynthesis.</title>
        <authorList>
            <person name="Liu J."/>
            <person name="Shi C."/>
            <person name="Shi C.C."/>
            <person name="Li W."/>
            <person name="Zhang Q.J."/>
            <person name="Zhang Y."/>
            <person name="Li K."/>
            <person name="Lu H.F."/>
            <person name="Shi C."/>
            <person name="Zhu S.T."/>
            <person name="Xiao Z.Y."/>
            <person name="Nan H."/>
            <person name="Yue Y."/>
            <person name="Zhu X.G."/>
            <person name="Wu Y."/>
            <person name="Hong X.N."/>
            <person name="Fan G.Y."/>
            <person name="Tong Y."/>
            <person name="Zhang D."/>
            <person name="Mao C.L."/>
            <person name="Liu Y.L."/>
            <person name="Hao S.J."/>
            <person name="Liu W.Q."/>
            <person name="Lv M.Q."/>
            <person name="Zhang H.B."/>
            <person name="Liu Y."/>
            <person name="Hu-Tang G.R."/>
            <person name="Wang J.P."/>
            <person name="Wang J.H."/>
            <person name="Sun Y.H."/>
            <person name="Ni S.B."/>
            <person name="Chen W.B."/>
            <person name="Zhang X.C."/>
            <person name="Jiao Y.N."/>
            <person name="Eichler E.E."/>
            <person name="Li G.H."/>
            <person name="Liu X."/>
            <person name="Gao L.Z."/>
        </authorList>
    </citation>
    <scope>NUCLEOTIDE SEQUENCE [LARGE SCALE GENOMIC DNA]</scope>
    <source>
        <strain evidence="6">cv. GT1</strain>
        <tissue evidence="5">Leaf</tissue>
    </source>
</reference>
<dbReference type="InterPro" id="IPR011992">
    <property type="entry name" value="EF-hand-dom_pair"/>
</dbReference>